<comment type="caution">
    <text evidence="12">The sequence shown here is derived from an EMBL/GenBank/DDBJ whole genome shotgun (WGS) entry which is preliminary data.</text>
</comment>
<dbReference type="GO" id="GO:0005524">
    <property type="term" value="F:ATP binding"/>
    <property type="evidence" value="ECO:0007669"/>
    <property type="project" value="UniProtKB-KW"/>
</dbReference>
<dbReference type="InterPro" id="IPR027442">
    <property type="entry name" value="MAPKAPK_C"/>
</dbReference>
<dbReference type="InterPro" id="IPR011009">
    <property type="entry name" value="Kinase-like_dom_sf"/>
</dbReference>
<keyword evidence="13" id="KW-1185">Reference proteome</keyword>
<keyword evidence="8" id="KW-0067">ATP-binding</keyword>
<evidence type="ECO:0000256" key="4">
    <source>
        <dbReference type="ARBA" id="ARBA00022553"/>
    </source>
</evidence>
<dbReference type="PROSITE" id="PS00108">
    <property type="entry name" value="PROTEIN_KINASE_ST"/>
    <property type="match status" value="1"/>
</dbReference>
<evidence type="ECO:0000256" key="9">
    <source>
        <dbReference type="ARBA" id="ARBA00047899"/>
    </source>
</evidence>
<dbReference type="Pfam" id="PF00069">
    <property type="entry name" value="Pkinase"/>
    <property type="match status" value="1"/>
</dbReference>
<keyword evidence="5" id="KW-0808">Transferase</keyword>
<keyword evidence="7" id="KW-0418">Kinase</keyword>
<evidence type="ECO:0000256" key="6">
    <source>
        <dbReference type="ARBA" id="ARBA00022741"/>
    </source>
</evidence>
<dbReference type="FunFam" id="4.10.1170.10:FF:000002">
    <property type="entry name" value="MAP kinase-activated protein kinase 5"/>
    <property type="match status" value="1"/>
</dbReference>
<evidence type="ECO:0000256" key="2">
    <source>
        <dbReference type="ARBA" id="ARBA00012513"/>
    </source>
</evidence>
<dbReference type="Gene3D" id="4.10.1170.10">
    <property type="entry name" value="MAP kinase activated protein kinase 2"/>
    <property type="match status" value="1"/>
</dbReference>
<evidence type="ECO:0000259" key="11">
    <source>
        <dbReference type="PROSITE" id="PS50011"/>
    </source>
</evidence>
<dbReference type="PROSITE" id="PS50011">
    <property type="entry name" value="PROTEIN_KINASE_DOM"/>
    <property type="match status" value="1"/>
</dbReference>
<dbReference type="InterPro" id="IPR000719">
    <property type="entry name" value="Prot_kinase_dom"/>
</dbReference>
<protein>
    <recommendedName>
        <fullName evidence="2">non-specific serine/threonine protein kinase</fullName>
        <ecNumber evidence="2">2.7.11.1</ecNumber>
    </recommendedName>
</protein>
<dbReference type="SUPFAM" id="SSF56112">
    <property type="entry name" value="Protein kinase-like (PK-like)"/>
    <property type="match status" value="1"/>
</dbReference>
<dbReference type="Gene3D" id="1.10.510.10">
    <property type="entry name" value="Transferase(Phosphotransferase) domain 1"/>
    <property type="match status" value="1"/>
</dbReference>
<organism evidence="12 13">
    <name type="scientific">Takifugu bimaculatus</name>
    <dbReference type="NCBI Taxonomy" id="433685"/>
    <lineage>
        <taxon>Eukaryota</taxon>
        <taxon>Metazoa</taxon>
        <taxon>Chordata</taxon>
        <taxon>Craniata</taxon>
        <taxon>Vertebrata</taxon>
        <taxon>Euteleostomi</taxon>
        <taxon>Actinopterygii</taxon>
        <taxon>Neopterygii</taxon>
        <taxon>Teleostei</taxon>
        <taxon>Neoteleostei</taxon>
        <taxon>Acanthomorphata</taxon>
        <taxon>Eupercaria</taxon>
        <taxon>Tetraodontiformes</taxon>
        <taxon>Tetradontoidea</taxon>
        <taxon>Tetraodontidae</taxon>
        <taxon>Takifugu</taxon>
    </lineage>
</organism>
<comment type="similarity">
    <text evidence="1">Belongs to the protein kinase superfamily. CAMK Ser/Thr protein kinase family.</text>
</comment>
<accession>A0A4Z2BCK3</accession>
<dbReference type="GO" id="GO:0004674">
    <property type="term" value="F:protein serine/threonine kinase activity"/>
    <property type="evidence" value="ECO:0007669"/>
    <property type="project" value="UniProtKB-KW"/>
</dbReference>
<proteinExistence type="inferred from homology"/>
<comment type="catalytic activity">
    <reaction evidence="10">
        <text>L-seryl-[protein] + ATP = O-phospho-L-seryl-[protein] + ADP + H(+)</text>
        <dbReference type="Rhea" id="RHEA:17989"/>
        <dbReference type="Rhea" id="RHEA-COMP:9863"/>
        <dbReference type="Rhea" id="RHEA-COMP:11604"/>
        <dbReference type="ChEBI" id="CHEBI:15378"/>
        <dbReference type="ChEBI" id="CHEBI:29999"/>
        <dbReference type="ChEBI" id="CHEBI:30616"/>
        <dbReference type="ChEBI" id="CHEBI:83421"/>
        <dbReference type="ChEBI" id="CHEBI:456216"/>
        <dbReference type="EC" id="2.7.11.1"/>
    </reaction>
</comment>
<sequence length="415" mass="47288">MSEDNGVDKFIKETSILDEYSINWTQKLGAGISGPVRVCVKKASQERLALKILIDRPKARNEVRGNAVIARLLIVMEMMEGGELFHRISQHRHFTEKMASQVTKQISQALEHCHCLNLAHRDLKPENLLFKDNSLDAPVKLCDFGFAKIDQGDLMTPQFTPYYVAPQVLEAQRRHQKEKSGIIPTSPTPYTYNKSCDLWSLGVIIYVMLCGYPPFYSKHHSRTIPKDMRKKIMTGSFDFPEDEWSQISEMAKDVVRKLLKVKPEERLTIEGVLAHPWLNCTEALDNVLPSAQMMMDKAVVAGFQQAHAEQLANMRIQDLNISLKPLNSVNNPILRKRKLLGSKPNDSFFIHDPETGEDSNIALEKLRDVIAQCILPQAGLLTQTPLTEFQNCWCDFRQNILGIFPCLQERTRTRS</sequence>
<evidence type="ECO:0000256" key="3">
    <source>
        <dbReference type="ARBA" id="ARBA00022527"/>
    </source>
</evidence>
<evidence type="ECO:0000256" key="5">
    <source>
        <dbReference type="ARBA" id="ARBA00022679"/>
    </source>
</evidence>
<dbReference type="Gene3D" id="3.30.200.20">
    <property type="entry name" value="Phosphorylase Kinase, domain 1"/>
    <property type="match status" value="1"/>
</dbReference>
<feature type="domain" description="Protein kinase" evidence="11">
    <location>
        <begin position="1"/>
        <end position="278"/>
    </location>
</feature>
<dbReference type="PANTHER" id="PTHR24349">
    <property type="entry name" value="SERINE/THREONINE-PROTEIN KINASE"/>
    <property type="match status" value="1"/>
</dbReference>
<keyword evidence="6" id="KW-0547">Nucleotide-binding</keyword>
<evidence type="ECO:0000313" key="13">
    <source>
        <dbReference type="Proteomes" id="UP000516260"/>
    </source>
</evidence>
<dbReference type="FunFam" id="1.10.510.10:FF:000179">
    <property type="entry name" value="MAP kinase-activated protein kinase 5 isoform X1"/>
    <property type="match status" value="1"/>
</dbReference>
<dbReference type="AlphaFoldDB" id="A0A4Z2BCK3"/>
<comment type="catalytic activity">
    <reaction evidence="9">
        <text>L-threonyl-[protein] + ATP = O-phospho-L-threonyl-[protein] + ADP + H(+)</text>
        <dbReference type="Rhea" id="RHEA:46608"/>
        <dbReference type="Rhea" id="RHEA-COMP:11060"/>
        <dbReference type="Rhea" id="RHEA-COMP:11605"/>
        <dbReference type="ChEBI" id="CHEBI:15378"/>
        <dbReference type="ChEBI" id="CHEBI:30013"/>
        <dbReference type="ChEBI" id="CHEBI:30616"/>
        <dbReference type="ChEBI" id="CHEBI:61977"/>
        <dbReference type="ChEBI" id="CHEBI:456216"/>
        <dbReference type="EC" id="2.7.11.1"/>
    </reaction>
</comment>
<evidence type="ECO:0000256" key="8">
    <source>
        <dbReference type="ARBA" id="ARBA00022840"/>
    </source>
</evidence>
<evidence type="ECO:0000256" key="10">
    <source>
        <dbReference type="ARBA" id="ARBA00048679"/>
    </source>
</evidence>
<dbReference type="InterPro" id="IPR008271">
    <property type="entry name" value="Ser/Thr_kinase_AS"/>
</dbReference>
<keyword evidence="4" id="KW-0597">Phosphoprotein</keyword>
<dbReference type="Proteomes" id="UP000516260">
    <property type="component" value="Chromosome 4"/>
</dbReference>
<keyword evidence="3" id="KW-0723">Serine/threonine-protein kinase</keyword>
<evidence type="ECO:0000256" key="7">
    <source>
        <dbReference type="ARBA" id="ARBA00022777"/>
    </source>
</evidence>
<reference evidence="12 13" key="1">
    <citation type="submission" date="2019-04" db="EMBL/GenBank/DDBJ databases">
        <title>The sequence and de novo assembly of Takifugu bimaculatus genome using PacBio and Hi-C technologies.</title>
        <authorList>
            <person name="Xu P."/>
            <person name="Liu B."/>
            <person name="Zhou Z."/>
        </authorList>
    </citation>
    <scope>NUCLEOTIDE SEQUENCE [LARGE SCALE GENOMIC DNA]</scope>
    <source>
        <strain evidence="12">TB-2018</strain>
        <tissue evidence="12">Muscle</tissue>
    </source>
</reference>
<name>A0A4Z2BCK3_9TELE</name>
<evidence type="ECO:0000313" key="12">
    <source>
        <dbReference type="EMBL" id="TNM89915.1"/>
    </source>
</evidence>
<dbReference type="EC" id="2.7.11.1" evidence="2"/>
<dbReference type="SMART" id="SM00220">
    <property type="entry name" value="S_TKc"/>
    <property type="match status" value="1"/>
</dbReference>
<evidence type="ECO:0000256" key="1">
    <source>
        <dbReference type="ARBA" id="ARBA00006692"/>
    </source>
</evidence>
<dbReference type="EMBL" id="SWLE01000017">
    <property type="protein sequence ID" value="TNM89915.1"/>
    <property type="molecule type" value="Genomic_DNA"/>
</dbReference>
<gene>
    <name evidence="12" type="ORF">fugu_004149</name>
</gene>
<dbReference type="InterPro" id="IPR050205">
    <property type="entry name" value="CDPK_Ser/Thr_kinases"/>
</dbReference>